<dbReference type="EMBL" id="CP017606">
    <property type="protein sequence ID" value="ATW29678.1"/>
    <property type="molecule type" value="Genomic_DNA"/>
</dbReference>
<dbReference type="SMART" id="SM00530">
    <property type="entry name" value="HTH_XRE"/>
    <property type="match status" value="1"/>
</dbReference>
<accession>A0A2D3T1I6</accession>
<dbReference type="AlphaFoldDB" id="A0A2D3T1I6"/>
<sequence>MKMTNAQRKINIIKNVAYLMRSRGETKASFSEQSGITRTTIYKILEGKVNKVQETTLHKIASFFGVPCDEMECYDLEQIQRQSETLSIDGNKNPSAVPIIPEKDFIKNLNKTVGQLVTEYPLTYIFDDTSNVIALKIESPFFDIFSQGDILIIKRSALSDSQSLHLYVTPQNQLIVKNREALIEKKLKSENLKLIGFILEERCENEF</sequence>
<feature type="domain" description="HTH cro/C1-type" evidence="1">
    <location>
        <begin position="16"/>
        <end position="71"/>
    </location>
</feature>
<dbReference type="Gene3D" id="1.10.260.40">
    <property type="entry name" value="lambda repressor-like DNA-binding domains"/>
    <property type="match status" value="1"/>
</dbReference>
<dbReference type="PROSITE" id="PS50943">
    <property type="entry name" value="HTH_CROC1"/>
    <property type="match status" value="1"/>
</dbReference>
<organism evidence="2 3">
    <name type="scientific">Candidatus Williamhamiltonella defendens</name>
    <dbReference type="NCBI Taxonomy" id="138072"/>
    <lineage>
        <taxon>Bacteria</taxon>
        <taxon>Pseudomonadati</taxon>
        <taxon>Pseudomonadota</taxon>
        <taxon>Gammaproteobacteria</taxon>
        <taxon>Enterobacterales</taxon>
        <taxon>Enterobacteriaceae</taxon>
        <taxon>aphid secondary symbionts</taxon>
        <taxon>Candidatus Williamhamiltonella</taxon>
    </lineage>
</organism>
<reference evidence="3" key="1">
    <citation type="submission" date="2016-10" db="EMBL/GenBank/DDBJ databases">
        <authorList>
            <person name="Chevignon G."/>
        </authorList>
    </citation>
    <scope>NUCLEOTIDE SEQUENCE [LARGE SCALE GENOMIC DNA]</scope>
    <source>
        <strain evidence="3">A2C</strain>
    </source>
</reference>
<reference evidence="3" key="2">
    <citation type="submission" date="2017-11" db="EMBL/GenBank/DDBJ databases">
        <title>PacBio sequencing of new strain of the secondary endosymbiont Candidatus Hamiltonella defensa.</title>
        <authorList>
            <person name="Strand M.R."/>
            <person name="Oliver K."/>
        </authorList>
    </citation>
    <scope>NUCLEOTIDE SEQUENCE [LARGE SCALE GENOMIC DNA]</scope>
    <source>
        <strain evidence="3">A2C</strain>
    </source>
</reference>
<protein>
    <submittedName>
        <fullName evidence="2">Transcriptional regulator</fullName>
    </submittedName>
</protein>
<evidence type="ECO:0000313" key="3">
    <source>
        <dbReference type="Proteomes" id="UP000230008"/>
    </source>
</evidence>
<proteinExistence type="predicted"/>
<dbReference type="InterPro" id="IPR001387">
    <property type="entry name" value="Cro/C1-type_HTH"/>
</dbReference>
<dbReference type="Pfam" id="PF13443">
    <property type="entry name" value="HTH_26"/>
    <property type="match status" value="1"/>
</dbReference>
<dbReference type="GO" id="GO:0003677">
    <property type="term" value="F:DNA binding"/>
    <property type="evidence" value="ECO:0007669"/>
    <property type="project" value="InterPro"/>
</dbReference>
<dbReference type="InterPro" id="IPR010982">
    <property type="entry name" value="Lambda_DNA-bd_dom_sf"/>
</dbReference>
<evidence type="ECO:0000313" key="2">
    <source>
        <dbReference type="EMBL" id="ATW29678.1"/>
    </source>
</evidence>
<dbReference type="Proteomes" id="UP000230008">
    <property type="component" value="Chromosome"/>
</dbReference>
<dbReference type="CDD" id="cd00093">
    <property type="entry name" value="HTH_XRE"/>
    <property type="match status" value="1"/>
</dbReference>
<evidence type="ECO:0000259" key="1">
    <source>
        <dbReference type="PROSITE" id="PS50943"/>
    </source>
</evidence>
<dbReference type="RefSeq" id="WP_100103177.1">
    <property type="nucleotide sequence ID" value="NZ_CAWNMT010000001.1"/>
</dbReference>
<dbReference type="SUPFAM" id="SSF47413">
    <property type="entry name" value="lambda repressor-like DNA-binding domains"/>
    <property type="match status" value="1"/>
</dbReference>
<gene>
    <name evidence="2" type="ORF">BJP41_04195</name>
</gene>
<name>A0A2D3T1I6_9ENTR</name>